<dbReference type="GO" id="GO:0019265">
    <property type="term" value="P:glycine biosynthetic process, by transamination of glyoxylate"/>
    <property type="evidence" value="ECO:0007669"/>
    <property type="project" value="TreeGrafter"/>
</dbReference>
<feature type="domain" description="Aminotransferase class V" evidence="9">
    <location>
        <begin position="45"/>
        <end position="365"/>
    </location>
</feature>
<dbReference type="FunFam" id="3.40.640.10:FF:000027">
    <property type="entry name" value="Serine--pyruvate aminotransferase, mitochondrial"/>
    <property type="match status" value="1"/>
</dbReference>
<dbReference type="Gene3D" id="3.90.1150.10">
    <property type="entry name" value="Aspartate Aminotransferase, domain 1"/>
    <property type="match status" value="1"/>
</dbReference>
<dbReference type="Proteomes" id="UP001159042">
    <property type="component" value="Unassembled WGS sequence"/>
</dbReference>
<dbReference type="EC" id="2.6.1.44" evidence="6"/>
<reference evidence="10 11" key="1">
    <citation type="journal article" date="2023" name="Insect Mol. Biol.">
        <title>Genome sequencing provides insights into the evolution of gene families encoding plant cell wall-degrading enzymes in longhorned beetles.</title>
        <authorList>
            <person name="Shin N.R."/>
            <person name="Okamura Y."/>
            <person name="Kirsch R."/>
            <person name="Pauchet Y."/>
        </authorList>
    </citation>
    <scope>NUCLEOTIDE SEQUENCE [LARGE SCALE GENOMIC DNA]</scope>
    <source>
        <strain evidence="10">EAD_L_NR</strain>
    </source>
</reference>
<organism evidence="10 11">
    <name type="scientific">Exocentrus adspersus</name>
    <dbReference type="NCBI Taxonomy" id="1586481"/>
    <lineage>
        <taxon>Eukaryota</taxon>
        <taxon>Metazoa</taxon>
        <taxon>Ecdysozoa</taxon>
        <taxon>Arthropoda</taxon>
        <taxon>Hexapoda</taxon>
        <taxon>Insecta</taxon>
        <taxon>Pterygota</taxon>
        <taxon>Neoptera</taxon>
        <taxon>Endopterygota</taxon>
        <taxon>Coleoptera</taxon>
        <taxon>Polyphaga</taxon>
        <taxon>Cucujiformia</taxon>
        <taxon>Chrysomeloidea</taxon>
        <taxon>Cerambycidae</taxon>
        <taxon>Lamiinae</taxon>
        <taxon>Acanthocinini</taxon>
        <taxon>Exocentrus</taxon>
    </lineage>
</organism>
<feature type="binding site" evidence="7">
    <location>
        <position position="358"/>
    </location>
    <ligand>
        <name>substrate</name>
    </ligand>
</feature>
<evidence type="ECO:0000256" key="5">
    <source>
        <dbReference type="ARBA" id="ARBA00022898"/>
    </source>
</evidence>
<dbReference type="GO" id="GO:0005777">
    <property type="term" value="C:peroxisome"/>
    <property type="evidence" value="ECO:0007669"/>
    <property type="project" value="TreeGrafter"/>
</dbReference>
<evidence type="ECO:0000256" key="8">
    <source>
        <dbReference type="PIRSR" id="PIRSR000524-50"/>
    </source>
</evidence>
<name>A0AAV8VXF1_9CUCU</name>
<evidence type="ECO:0000256" key="2">
    <source>
        <dbReference type="ARBA" id="ARBA00009236"/>
    </source>
</evidence>
<keyword evidence="3" id="KW-0032">Aminotransferase</keyword>
<protein>
    <recommendedName>
        <fullName evidence="6">Alanine--glyoxylate aminotransferase</fullName>
        <ecNumber evidence="6">2.6.1.44</ecNumber>
    </recommendedName>
</protein>
<comment type="catalytic activity">
    <reaction evidence="6">
        <text>glyoxylate + L-alanine = glycine + pyruvate</text>
        <dbReference type="Rhea" id="RHEA:24248"/>
        <dbReference type="ChEBI" id="CHEBI:15361"/>
        <dbReference type="ChEBI" id="CHEBI:36655"/>
        <dbReference type="ChEBI" id="CHEBI:57305"/>
        <dbReference type="ChEBI" id="CHEBI:57972"/>
        <dbReference type="EC" id="2.6.1.44"/>
    </reaction>
</comment>
<proteinExistence type="inferred from homology"/>
<evidence type="ECO:0000256" key="7">
    <source>
        <dbReference type="PIRSR" id="PIRSR000524-1"/>
    </source>
</evidence>
<accession>A0AAV8VXF1</accession>
<dbReference type="InterPro" id="IPR024169">
    <property type="entry name" value="SP_NH2Trfase/AEP_transaminase"/>
</dbReference>
<feature type="modified residue" description="N6-(pyridoxal phosphate)lysine" evidence="8">
    <location>
        <position position="208"/>
    </location>
</feature>
<dbReference type="EMBL" id="JANEYG010000024">
    <property type="protein sequence ID" value="KAJ8918576.1"/>
    <property type="molecule type" value="Genomic_DNA"/>
</dbReference>
<evidence type="ECO:0000256" key="1">
    <source>
        <dbReference type="ARBA" id="ARBA00001933"/>
    </source>
</evidence>
<dbReference type="PIRSF" id="PIRSF000524">
    <property type="entry name" value="SPT"/>
    <property type="match status" value="1"/>
</dbReference>
<dbReference type="InterPro" id="IPR015424">
    <property type="entry name" value="PyrdxlP-dep_Trfase"/>
</dbReference>
<dbReference type="Pfam" id="PF00266">
    <property type="entry name" value="Aminotran_5"/>
    <property type="match status" value="1"/>
</dbReference>
<dbReference type="GO" id="GO:0008453">
    <property type="term" value="F:alanine-glyoxylate transaminase activity"/>
    <property type="evidence" value="ECO:0007669"/>
    <property type="project" value="UniProtKB-EC"/>
</dbReference>
<dbReference type="InterPro" id="IPR015422">
    <property type="entry name" value="PyrdxlP-dep_Trfase_small"/>
</dbReference>
<evidence type="ECO:0000313" key="11">
    <source>
        <dbReference type="Proteomes" id="UP001159042"/>
    </source>
</evidence>
<dbReference type="GO" id="GO:0004760">
    <property type="term" value="F:L-serine-pyruvate transaminase activity"/>
    <property type="evidence" value="ECO:0007669"/>
    <property type="project" value="TreeGrafter"/>
</dbReference>
<keyword evidence="11" id="KW-1185">Reference proteome</keyword>
<dbReference type="InterPro" id="IPR015421">
    <property type="entry name" value="PyrdxlP-dep_Trfase_major"/>
</dbReference>
<dbReference type="Gene3D" id="3.40.640.10">
    <property type="entry name" value="Type I PLP-dependent aspartate aminotransferase-like (Major domain)"/>
    <property type="match status" value="1"/>
</dbReference>
<keyword evidence="5 6" id="KW-0663">Pyridoxal phosphate</keyword>
<gene>
    <name evidence="10" type="ORF">NQ315_013081</name>
</gene>
<sequence>MSENLDVANPYKVGKKFRVTPVRLFGAGPGNPSVEVLYNMGLPTVTAFNTEFFELMDEIKELTKYVYQTKNPITFVAQFSGNGGNECMATNLADPGDTIIVACSGVWGVRLANMARRYNLDVIELQIPPGEVYSFEELEREIIKHKPVTLFMTHGESSSGVLQPLDGLGDICHKHNCLLAVDAVASVGVSPLLVDRWKIDAVNGGTQKGIGAPPGMVLMSFSPRAQERMSKKKHPPPYIFDVLKHADVWKCLGNKVDYIYTFNSGMLAAIRQALVDLCEEGIENAWARHQKCSDLFVEKIKKLGMWHFVEKPENRFSGVNCVCLPKDVNWRELVEYVLTKHELEIGMGIGPTANKAIRVGFLAQNAKPELVDLVVKTLEDAISYCRSGAGTKDASAKNRYVFYV</sequence>
<keyword evidence="4" id="KW-0808">Transferase</keyword>
<dbReference type="PANTHER" id="PTHR21152">
    <property type="entry name" value="AMINOTRANSFERASE CLASS V"/>
    <property type="match status" value="1"/>
</dbReference>
<comment type="similarity">
    <text evidence="2 6">Belongs to the class-V pyridoxal-phosphate-dependent aminotransferase family.</text>
</comment>
<dbReference type="AlphaFoldDB" id="A0AAV8VXF1"/>
<evidence type="ECO:0000259" key="9">
    <source>
        <dbReference type="Pfam" id="PF00266"/>
    </source>
</evidence>
<dbReference type="SUPFAM" id="SSF53383">
    <property type="entry name" value="PLP-dependent transferases"/>
    <property type="match status" value="1"/>
</dbReference>
<dbReference type="InterPro" id="IPR000192">
    <property type="entry name" value="Aminotrans_V_dom"/>
</dbReference>
<evidence type="ECO:0000256" key="6">
    <source>
        <dbReference type="PIRNR" id="PIRNR000524"/>
    </source>
</evidence>
<evidence type="ECO:0000256" key="3">
    <source>
        <dbReference type="ARBA" id="ARBA00022576"/>
    </source>
</evidence>
<evidence type="ECO:0000313" key="10">
    <source>
        <dbReference type="EMBL" id="KAJ8918576.1"/>
    </source>
</evidence>
<evidence type="ECO:0000256" key="4">
    <source>
        <dbReference type="ARBA" id="ARBA00022679"/>
    </source>
</evidence>
<comment type="caution">
    <text evidence="10">The sequence shown here is derived from an EMBL/GenBank/DDBJ whole genome shotgun (WGS) entry which is preliminary data.</text>
</comment>
<comment type="cofactor">
    <cofactor evidence="1 6 8">
        <name>pyridoxal 5'-phosphate</name>
        <dbReference type="ChEBI" id="CHEBI:597326"/>
    </cofactor>
</comment>
<dbReference type="PANTHER" id="PTHR21152:SF40">
    <property type="entry name" value="ALANINE--GLYOXYLATE AMINOTRANSFERASE"/>
    <property type="match status" value="1"/>
</dbReference>